<keyword evidence="5" id="KW-0378">Hydrolase</keyword>
<evidence type="ECO:0000256" key="2">
    <source>
        <dbReference type="ARBA" id="ARBA00022598"/>
    </source>
</evidence>
<evidence type="ECO:0000256" key="4">
    <source>
        <dbReference type="ARBA" id="ARBA00022755"/>
    </source>
</evidence>
<keyword evidence="7" id="KW-0315">Glutamine amidotransferase</keyword>
<keyword evidence="2 9" id="KW-0436">Ligase</keyword>
<dbReference type="Pfam" id="PF13507">
    <property type="entry name" value="GATase_5"/>
    <property type="match status" value="1"/>
</dbReference>
<evidence type="ECO:0000313" key="11">
    <source>
        <dbReference type="Proteomes" id="UP000254230"/>
    </source>
</evidence>
<keyword evidence="3" id="KW-0547">Nucleotide-binding</keyword>
<evidence type="ECO:0000256" key="7">
    <source>
        <dbReference type="ARBA" id="ARBA00022962"/>
    </source>
</evidence>
<dbReference type="AlphaFoldDB" id="A0A378KW03"/>
<protein>
    <submittedName>
        <fullName evidence="9">Phosphoribosylformylglycinamidine synthase I</fullName>
        <ecNumber evidence="9">6.3.5.3</ecNumber>
    </submittedName>
</protein>
<evidence type="ECO:0000313" key="9">
    <source>
        <dbReference type="EMBL" id="STY17687.1"/>
    </source>
</evidence>
<dbReference type="STRING" id="45072.Lqua_1293"/>
<dbReference type="PANTHER" id="PTHR47552">
    <property type="entry name" value="PHOSPHORIBOSYLFORMYLGLYCINAMIDINE SYNTHASE SUBUNIT PURQ"/>
    <property type="match status" value="1"/>
</dbReference>
<dbReference type="PANTHER" id="PTHR47552:SF1">
    <property type="entry name" value="PHOSPHORIBOSYLFORMYLGLYCINAMIDINE SYNTHASE SUBUNIT PURQ"/>
    <property type="match status" value="1"/>
</dbReference>
<reference evidence="8 10" key="1">
    <citation type="submission" date="2015-11" db="EMBL/GenBank/DDBJ databases">
        <title>Genomic analysis of 38 Legionella species identifies large and diverse effector repertoires.</title>
        <authorList>
            <person name="Burstein D."/>
            <person name="Amaro F."/>
            <person name="Zusman T."/>
            <person name="Lifshitz Z."/>
            <person name="Cohen O."/>
            <person name="Gilbert J.A."/>
            <person name="Pupko T."/>
            <person name="Shuman H.A."/>
            <person name="Segal G."/>
        </authorList>
    </citation>
    <scope>NUCLEOTIDE SEQUENCE [LARGE SCALE GENOMIC DNA]</scope>
    <source>
        <strain evidence="8 10">ATCC 49507</strain>
    </source>
</reference>
<gene>
    <name evidence="9" type="primary">purQ</name>
    <name evidence="8" type="ORF">Lqua_1293</name>
    <name evidence="9" type="ORF">NCTC12376_01500</name>
</gene>
<dbReference type="EMBL" id="UGOW01000001">
    <property type="protein sequence ID" value="STY17687.1"/>
    <property type="molecule type" value="Genomic_DNA"/>
</dbReference>
<dbReference type="Gene3D" id="3.40.50.880">
    <property type="match status" value="1"/>
</dbReference>
<dbReference type="InterPro" id="IPR010075">
    <property type="entry name" value="PRibForGlyAmidine_synth_PurQ"/>
</dbReference>
<keyword evidence="4" id="KW-0658">Purine biosynthesis</keyword>
<keyword evidence="10" id="KW-1185">Reference proteome</keyword>
<proteinExistence type="predicted"/>
<keyword evidence="6" id="KW-0067">ATP-binding</keyword>
<dbReference type="GO" id="GO:0016787">
    <property type="term" value="F:hydrolase activity"/>
    <property type="evidence" value="ECO:0007669"/>
    <property type="project" value="UniProtKB-KW"/>
</dbReference>
<dbReference type="NCBIfam" id="TIGR01737">
    <property type="entry name" value="FGAM_synth_I"/>
    <property type="match status" value="1"/>
</dbReference>
<name>A0A378KW03_9GAMM</name>
<dbReference type="Proteomes" id="UP000254230">
    <property type="component" value="Unassembled WGS sequence"/>
</dbReference>
<keyword evidence="1" id="KW-0963">Cytoplasm</keyword>
<evidence type="ECO:0000313" key="8">
    <source>
        <dbReference type="EMBL" id="KTD51066.1"/>
    </source>
</evidence>
<dbReference type="GO" id="GO:0004642">
    <property type="term" value="F:phosphoribosylformylglycinamidine synthase activity"/>
    <property type="evidence" value="ECO:0007669"/>
    <property type="project" value="UniProtKB-EC"/>
</dbReference>
<dbReference type="RefSeq" id="WP_058473464.1">
    <property type="nucleotide sequence ID" value="NZ_CAAAIL010000021.1"/>
</dbReference>
<evidence type="ECO:0000256" key="1">
    <source>
        <dbReference type="ARBA" id="ARBA00022490"/>
    </source>
</evidence>
<dbReference type="GO" id="GO:0005524">
    <property type="term" value="F:ATP binding"/>
    <property type="evidence" value="ECO:0007669"/>
    <property type="project" value="UniProtKB-KW"/>
</dbReference>
<dbReference type="SUPFAM" id="SSF52317">
    <property type="entry name" value="Class I glutamine amidotransferase-like"/>
    <property type="match status" value="1"/>
</dbReference>
<evidence type="ECO:0000256" key="5">
    <source>
        <dbReference type="ARBA" id="ARBA00022801"/>
    </source>
</evidence>
<evidence type="ECO:0000313" key="10">
    <source>
        <dbReference type="Proteomes" id="UP000054639"/>
    </source>
</evidence>
<accession>A0A378KW03</accession>
<reference evidence="9 11" key="2">
    <citation type="submission" date="2018-06" db="EMBL/GenBank/DDBJ databases">
        <authorList>
            <consortium name="Pathogen Informatics"/>
            <person name="Doyle S."/>
        </authorList>
    </citation>
    <scope>NUCLEOTIDE SEQUENCE [LARGE SCALE GENOMIC DNA]</scope>
    <source>
        <strain evidence="9 11">NCTC12376</strain>
    </source>
</reference>
<dbReference type="Proteomes" id="UP000054639">
    <property type="component" value="Unassembled WGS sequence"/>
</dbReference>
<dbReference type="EC" id="6.3.5.3" evidence="9"/>
<dbReference type="OrthoDB" id="9804441at2"/>
<dbReference type="PROSITE" id="PS51273">
    <property type="entry name" value="GATASE_TYPE_1"/>
    <property type="match status" value="1"/>
</dbReference>
<dbReference type="EMBL" id="LNYR01000012">
    <property type="protein sequence ID" value="KTD51066.1"/>
    <property type="molecule type" value="Genomic_DNA"/>
</dbReference>
<evidence type="ECO:0000256" key="3">
    <source>
        <dbReference type="ARBA" id="ARBA00022741"/>
    </source>
</evidence>
<sequence>MKIAIVQFPGSNCERETMLAVKRAGMIPIEFLWNESHTNLREMDGYVIVGGFSYEDRSRAGIIAALDPVMKEIRKQSELGKPVLGICNGAQILVETGMVPGLKNKQPGIALTENRRILDGKILGTGFYNTWIHMRPTTQSRSNAFTRHLTEQSILSVPIAHAEGRFVIPEQLALEIVDEGLNVFQYCDEKGNIIDNFPVNPNGSVFNTAAVMNKSGNVMAMMPHPERTSAGDAIFLSMKEYILDRKEFIPSELSYIPESIPVRTYPKEQPGYELLVRYIITDNHALTVQNTLRQSGLPVRVSRIVHWQINCQSSELLEQIKQTGVLYNVRKEYLVEPEQVSRDSNLALLVKPKDDLFGQQKKQMLLDHFSLDGIEEIQHGILWLFESEHDKIADLKELIFNSNIIFNPCAHDCYEYENS</sequence>
<organism evidence="9 11">
    <name type="scientific">Legionella quateirensis</name>
    <dbReference type="NCBI Taxonomy" id="45072"/>
    <lineage>
        <taxon>Bacteria</taxon>
        <taxon>Pseudomonadati</taxon>
        <taxon>Pseudomonadota</taxon>
        <taxon>Gammaproteobacteria</taxon>
        <taxon>Legionellales</taxon>
        <taxon>Legionellaceae</taxon>
        <taxon>Legionella</taxon>
    </lineage>
</organism>
<dbReference type="GO" id="GO:0006189">
    <property type="term" value="P:'de novo' IMP biosynthetic process"/>
    <property type="evidence" value="ECO:0007669"/>
    <property type="project" value="InterPro"/>
</dbReference>
<dbReference type="SMART" id="SM01211">
    <property type="entry name" value="GATase_5"/>
    <property type="match status" value="1"/>
</dbReference>
<dbReference type="InterPro" id="IPR029062">
    <property type="entry name" value="Class_I_gatase-like"/>
</dbReference>
<evidence type="ECO:0000256" key="6">
    <source>
        <dbReference type="ARBA" id="ARBA00022840"/>
    </source>
</evidence>